<dbReference type="PANTHER" id="PTHR47449">
    <property type="entry name" value="GLYCEROPHOSPHODIESTER PHOSPHODIESTERASE GDPD4"/>
    <property type="match status" value="1"/>
</dbReference>
<evidence type="ECO:0000256" key="3">
    <source>
        <dbReference type="ARBA" id="ARBA00047512"/>
    </source>
</evidence>
<dbReference type="GO" id="GO:0008889">
    <property type="term" value="F:glycerophosphodiester phosphodiesterase activity"/>
    <property type="evidence" value="ECO:0007669"/>
    <property type="project" value="UniProtKB-EC"/>
</dbReference>
<dbReference type="GO" id="GO:0006629">
    <property type="term" value="P:lipid metabolic process"/>
    <property type="evidence" value="ECO:0007669"/>
    <property type="project" value="InterPro"/>
</dbReference>
<dbReference type="EMBL" id="HBFA01031777">
    <property type="protein sequence ID" value="CAD8682577.1"/>
    <property type="molecule type" value="Transcribed_RNA"/>
</dbReference>
<sequence length="323" mass="35159">MFTQRRGDAGRRPRRGGFRVSRPNFSVFAVLIGSVGIGTIYLSYQLLSGEDKDERSNMWILPEWLPSEAFCSRGSPPLICAHGGDTRGFHPNTVDAIRAVPATRAKCVEIDVSRTADDVLVASHGRDFASLLGVGSANIGHYTAKQVLGVDAGNNDHIPTFEDAIRAALETNVTMITVDTKPGPPREEQNFAGDVLSAMKRVGCTHRCQVWAKADTIVVETQGLDEAMQTGYVVMNQTEEARLEGMDLLGRIPGSQVVAVYYGMVDGAFVRSAHAISQQVHAWTVNDMLAMKQVLDAGVDAIVTNHPKEIQEAVDELLLRCPR</sequence>
<accession>A0A7S0RPN6</accession>
<evidence type="ECO:0000313" key="6">
    <source>
        <dbReference type="EMBL" id="CAD8682577.1"/>
    </source>
</evidence>
<comment type="catalytic activity">
    <reaction evidence="3">
        <text>a sn-glycero-3-phosphodiester + H2O = an alcohol + sn-glycerol 3-phosphate + H(+)</text>
        <dbReference type="Rhea" id="RHEA:12969"/>
        <dbReference type="ChEBI" id="CHEBI:15377"/>
        <dbReference type="ChEBI" id="CHEBI:15378"/>
        <dbReference type="ChEBI" id="CHEBI:30879"/>
        <dbReference type="ChEBI" id="CHEBI:57597"/>
        <dbReference type="ChEBI" id="CHEBI:83408"/>
        <dbReference type="EC" id="3.1.4.46"/>
    </reaction>
</comment>
<name>A0A7S0RPN6_9CHLO</name>
<keyword evidence="4" id="KW-0812">Transmembrane</keyword>
<protein>
    <recommendedName>
        <fullName evidence="1">glycerophosphodiester phosphodiesterase</fullName>
        <ecNumber evidence="1">3.1.4.46</ecNumber>
    </recommendedName>
</protein>
<evidence type="ECO:0000256" key="2">
    <source>
        <dbReference type="ARBA" id="ARBA00022798"/>
    </source>
</evidence>
<dbReference type="GO" id="GO:0006071">
    <property type="term" value="P:glycerol metabolic process"/>
    <property type="evidence" value="ECO:0007669"/>
    <property type="project" value="UniProtKB-KW"/>
</dbReference>
<dbReference type="InterPro" id="IPR017946">
    <property type="entry name" value="PLC-like_Pdiesterase_TIM-brl"/>
</dbReference>
<feature type="transmembrane region" description="Helical" evidence="4">
    <location>
        <begin position="21"/>
        <end position="44"/>
    </location>
</feature>
<dbReference type="InterPro" id="IPR044236">
    <property type="entry name" value="GDPD4"/>
</dbReference>
<reference evidence="6" key="1">
    <citation type="submission" date="2021-01" db="EMBL/GenBank/DDBJ databases">
        <authorList>
            <person name="Corre E."/>
            <person name="Pelletier E."/>
            <person name="Niang G."/>
            <person name="Scheremetjew M."/>
            <person name="Finn R."/>
            <person name="Kale V."/>
            <person name="Holt S."/>
            <person name="Cochrane G."/>
            <person name="Meng A."/>
            <person name="Brown T."/>
            <person name="Cohen L."/>
        </authorList>
    </citation>
    <scope>NUCLEOTIDE SEQUENCE</scope>
    <source>
        <strain evidence="6">CCMP722</strain>
    </source>
</reference>
<dbReference type="Pfam" id="PF03009">
    <property type="entry name" value="GDPD"/>
    <property type="match status" value="1"/>
</dbReference>
<evidence type="ECO:0000256" key="1">
    <source>
        <dbReference type="ARBA" id="ARBA00012247"/>
    </source>
</evidence>
<dbReference type="Gene3D" id="3.20.20.190">
    <property type="entry name" value="Phosphatidylinositol (PI) phosphodiesterase"/>
    <property type="match status" value="1"/>
</dbReference>
<dbReference type="InterPro" id="IPR030395">
    <property type="entry name" value="GP_PDE_dom"/>
</dbReference>
<dbReference type="PROSITE" id="PS51704">
    <property type="entry name" value="GP_PDE"/>
    <property type="match status" value="1"/>
</dbReference>
<dbReference type="PANTHER" id="PTHR47449:SF2">
    <property type="entry name" value="GLYCEROPHOSPHODIESTER PHOSPHODIESTERASE GDPD4"/>
    <property type="match status" value="1"/>
</dbReference>
<dbReference type="AlphaFoldDB" id="A0A7S0RPN6"/>
<keyword evidence="4" id="KW-0472">Membrane</keyword>
<keyword evidence="2" id="KW-0319">Glycerol metabolism</keyword>
<organism evidence="6">
    <name type="scientific">Pyramimonas obovata</name>
    <dbReference type="NCBI Taxonomy" id="1411642"/>
    <lineage>
        <taxon>Eukaryota</taxon>
        <taxon>Viridiplantae</taxon>
        <taxon>Chlorophyta</taxon>
        <taxon>Pyramimonadophyceae</taxon>
        <taxon>Pyramimonadales</taxon>
        <taxon>Pyramimonadaceae</taxon>
        <taxon>Pyramimonas</taxon>
        <taxon>Pyramimonas incertae sedis</taxon>
    </lineage>
</organism>
<proteinExistence type="predicted"/>
<feature type="domain" description="GP-PDE" evidence="5">
    <location>
        <begin position="77"/>
        <end position="314"/>
    </location>
</feature>
<gene>
    <name evidence="6" type="ORF">POBO1169_LOCUS15982</name>
</gene>
<dbReference type="EC" id="3.1.4.46" evidence="1"/>
<keyword evidence="4" id="KW-1133">Transmembrane helix</keyword>
<dbReference type="SUPFAM" id="SSF51695">
    <property type="entry name" value="PLC-like phosphodiesterases"/>
    <property type="match status" value="1"/>
</dbReference>
<evidence type="ECO:0000256" key="4">
    <source>
        <dbReference type="SAM" id="Phobius"/>
    </source>
</evidence>
<evidence type="ECO:0000259" key="5">
    <source>
        <dbReference type="PROSITE" id="PS51704"/>
    </source>
</evidence>